<proteinExistence type="predicted"/>
<organism evidence="1 2">
    <name type="scientific">Tanacetum coccineum</name>
    <dbReference type="NCBI Taxonomy" id="301880"/>
    <lineage>
        <taxon>Eukaryota</taxon>
        <taxon>Viridiplantae</taxon>
        <taxon>Streptophyta</taxon>
        <taxon>Embryophyta</taxon>
        <taxon>Tracheophyta</taxon>
        <taxon>Spermatophyta</taxon>
        <taxon>Magnoliopsida</taxon>
        <taxon>eudicotyledons</taxon>
        <taxon>Gunneridae</taxon>
        <taxon>Pentapetalae</taxon>
        <taxon>asterids</taxon>
        <taxon>campanulids</taxon>
        <taxon>Asterales</taxon>
        <taxon>Asteraceae</taxon>
        <taxon>Asteroideae</taxon>
        <taxon>Anthemideae</taxon>
        <taxon>Anthemidinae</taxon>
        <taxon>Tanacetum</taxon>
    </lineage>
</organism>
<dbReference type="EMBL" id="BQNB010015792">
    <property type="protein sequence ID" value="GJT44196.1"/>
    <property type="molecule type" value="Genomic_DNA"/>
</dbReference>
<name>A0ABQ5DYB3_9ASTR</name>
<evidence type="ECO:0000313" key="1">
    <source>
        <dbReference type="EMBL" id="GJT44196.1"/>
    </source>
</evidence>
<reference evidence="1" key="1">
    <citation type="journal article" date="2022" name="Int. J. Mol. Sci.">
        <title>Draft Genome of Tanacetum Coccineum: Genomic Comparison of Closely Related Tanacetum-Family Plants.</title>
        <authorList>
            <person name="Yamashiro T."/>
            <person name="Shiraishi A."/>
            <person name="Nakayama K."/>
            <person name="Satake H."/>
        </authorList>
    </citation>
    <scope>NUCLEOTIDE SEQUENCE</scope>
</reference>
<dbReference type="Proteomes" id="UP001151760">
    <property type="component" value="Unassembled WGS sequence"/>
</dbReference>
<evidence type="ECO:0000313" key="2">
    <source>
        <dbReference type="Proteomes" id="UP001151760"/>
    </source>
</evidence>
<gene>
    <name evidence="1" type="ORF">Tco_0952911</name>
</gene>
<comment type="caution">
    <text evidence="1">The sequence shown here is derived from an EMBL/GenBank/DDBJ whole genome shotgun (WGS) entry which is preliminary data.</text>
</comment>
<reference evidence="1" key="2">
    <citation type="submission" date="2022-01" db="EMBL/GenBank/DDBJ databases">
        <authorList>
            <person name="Yamashiro T."/>
            <person name="Shiraishi A."/>
            <person name="Satake H."/>
            <person name="Nakayama K."/>
        </authorList>
    </citation>
    <scope>NUCLEOTIDE SEQUENCE</scope>
</reference>
<keyword evidence="2" id="KW-1185">Reference proteome</keyword>
<sequence>MNHYVYGFHGRLIFHKEPFFYGDDKQDWLLKIAWGLQTMNMSLMEAKEMVSFGRKSDFWVGDGDFQDIHGVRYEDDFVITPLVGNLGSYSLGLSVKMVKDTQVTEPKPFCYQNEVLDMMFPFFQDTLVLNCNMTALVCFKVCSLASAQTSTSNSIATTSANNSGQLRDSIPPQVDATLYSVAFGIEDVAEAAFAYYDILLYVLD</sequence>
<accession>A0ABQ5DYB3</accession>
<protein>
    <submittedName>
        <fullName evidence="1">Uncharacterized protein</fullName>
    </submittedName>
</protein>